<feature type="region of interest" description="Disordered" evidence="1">
    <location>
        <begin position="1393"/>
        <end position="1450"/>
    </location>
</feature>
<feature type="region of interest" description="Disordered" evidence="1">
    <location>
        <begin position="1122"/>
        <end position="1301"/>
    </location>
</feature>
<name>A0A9J7ERE1_SPOLT</name>
<feature type="compositionally biased region" description="Polar residues" evidence="1">
    <location>
        <begin position="1287"/>
        <end position="1300"/>
    </location>
</feature>
<dbReference type="SUPFAM" id="SSF55277">
    <property type="entry name" value="GYF domain"/>
    <property type="match status" value="1"/>
</dbReference>
<dbReference type="PANTHER" id="PTHR14445:SF36">
    <property type="entry name" value="FI03272P-RELATED"/>
    <property type="match status" value="1"/>
</dbReference>
<dbReference type="GeneID" id="111360798"/>
<dbReference type="Gene3D" id="3.30.1490.40">
    <property type="match status" value="1"/>
</dbReference>
<reference evidence="4" key="1">
    <citation type="submission" date="2025-08" db="UniProtKB">
        <authorList>
            <consortium name="RefSeq"/>
        </authorList>
    </citation>
    <scope>IDENTIFICATION</scope>
    <source>
        <strain evidence="4">Ishihara</strain>
        <tissue evidence="4">Whole body</tissue>
    </source>
</reference>
<dbReference type="PROSITE" id="PS50829">
    <property type="entry name" value="GYF"/>
    <property type="match status" value="1"/>
</dbReference>
<evidence type="ECO:0000256" key="1">
    <source>
        <dbReference type="SAM" id="MobiDB-lite"/>
    </source>
</evidence>
<feature type="compositionally biased region" description="Polar residues" evidence="1">
    <location>
        <begin position="283"/>
        <end position="302"/>
    </location>
</feature>
<evidence type="ECO:0000259" key="2">
    <source>
        <dbReference type="PROSITE" id="PS50829"/>
    </source>
</evidence>
<evidence type="ECO:0000313" key="4">
    <source>
        <dbReference type="RefSeq" id="XP_022832772.1"/>
    </source>
</evidence>
<feature type="compositionally biased region" description="Low complexity" evidence="1">
    <location>
        <begin position="210"/>
        <end position="221"/>
    </location>
</feature>
<feature type="compositionally biased region" description="Low complexity" evidence="1">
    <location>
        <begin position="759"/>
        <end position="778"/>
    </location>
</feature>
<feature type="compositionally biased region" description="Acidic residues" evidence="1">
    <location>
        <begin position="425"/>
        <end position="434"/>
    </location>
</feature>
<feature type="compositionally biased region" description="Low complexity" evidence="1">
    <location>
        <begin position="553"/>
        <end position="564"/>
    </location>
</feature>
<feature type="domain" description="GYF" evidence="2">
    <location>
        <begin position="830"/>
        <end position="878"/>
    </location>
</feature>
<keyword evidence="3" id="KW-1185">Reference proteome</keyword>
<feature type="region of interest" description="Disordered" evidence="1">
    <location>
        <begin position="1"/>
        <end position="70"/>
    </location>
</feature>
<feature type="region of interest" description="Disordered" evidence="1">
    <location>
        <begin position="751"/>
        <end position="798"/>
    </location>
</feature>
<dbReference type="InterPro" id="IPR003169">
    <property type="entry name" value="GYF"/>
</dbReference>
<feature type="compositionally biased region" description="Basic and acidic residues" evidence="1">
    <location>
        <begin position="1215"/>
        <end position="1265"/>
    </location>
</feature>
<dbReference type="InterPro" id="IPR035445">
    <property type="entry name" value="GYF-like_dom_sf"/>
</dbReference>
<feature type="region of interest" description="Disordered" evidence="1">
    <location>
        <begin position="328"/>
        <end position="358"/>
    </location>
</feature>
<dbReference type="RefSeq" id="XP_022832772.1">
    <property type="nucleotide sequence ID" value="XM_022977004.1"/>
</dbReference>
<dbReference type="Proteomes" id="UP000301870">
    <property type="component" value="Chromosome Z"/>
</dbReference>
<evidence type="ECO:0000313" key="3">
    <source>
        <dbReference type="Proteomes" id="UP000301870"/>
    </source>
</evidence>
<feature type="region of interest" description="Disordered" evidence="1">
    <location>
        <begin position="209"/>
        <end position="302"/>
    </location>
</feature>
<dbReference type="Pfam" id="PF02213">
    <property type="entry name" value="GYF"/>
    <property type="match status" value="1"/>
</dbReference>
<feature type="compositionally biased region" description="Basic and acidic residues" evidence="1">
    <location>
        <begin position="251"/>
        <end position="282"/>
    </location>
</feature>
<dbReference type="KEGG" id="sliu:111360798"/>
<dbReference type="OrthoDB" id="48509at2759"/>
<feature type="compositionally biased region" description="Polar residues" evidence="1">
    <location>
        <begin position="391"/>
        <end position="410"/>
    </location>
</feature>
<dbReference type="SMART" id="SM00444">
    <property type="entry name" value="GYF"/>
    <property type="match status" value="1"/>
</dbReference>
<dbReference type="InterPro" id="IPR051640">
    <property type="entry name" value="GRB10-interact_GYF"/>
</dbReference>
<gene>
    <name evidence="4" type="primary">LOC111360798</name>
</gene>
<feature type="region of interest" description="Disordered" evidence="1">
    <location>
        <begin position="387"/>
        <end position="454"/>
    </location>
</feature>
<feature type="region of interest" description="Disordered" evidence="1">
    <location>
        <begin position="549"/>
        <end position="568"/>
    </location>
</feature>
<organism evidence="3 4">
    <name type="scientific">Spodoptera litura</name>
    <name type="common">Asian cotton leafworm</name>
    <dbReference type="NCBI Taxonomy" id="69820"/>
    <lineage>
        <taxon>Eukaryota</taxon>
        <taxon>Metazoa</taxon>
        <taxon>Ecdysozoa</taxon>
        <taxon>Arthropoda</taxon>
        <taxon>Hexapoda</taxon>
        <taxon>Insecta</taxon>
        <taxon>Pterygota</taxon>
        <taxon>Neoptera</taxon>
        <taxon>Endopterygota</taxon>
        <taxon>Lepidoptera</taxon>
        <taxon>Glossata</taxon>
        <taxon>Ditrysia</taxon>
        <taxon>Noctuoidea</taxon>
        <taxon>Noctuidae</taxon>
        <taxon>Amphipyrinae</taxon>
        <taxon>Spodoptera</taxon>
    </lineage>
</organism>
<feature type="compositionally biased region" description="Polar residues" evidence="1">
    <location>
        <begin position="25"/>
        <end position="34"/>
    </location>
</feature>
<dbReference type="GO" id="GO:0005829">
    <property type="term" value="C:cytosol"/>
    <property type="evidence" value="ECO:0007669"/>
    <property type="project" value="TreeGrafter"/>
</dbReference>
<dbReference type="PANTHER" id="PTHR14445">
    <property type="entry name" value="GRB10 INTERACTING GYF PROTEIN"/>
    <property type="match status" value="1"/>
</dbReference>
<feature type="compositionally biased region" description="Low complexity" evidence="1">
    <location>
        <begin position="51"/>
        <end position="70"/>
    </location>
</feature>
<dbReference type="CTD" id="43842"/>
<feature type="compositionally biased region" description="Polar residues" evidence="1">
    <location>
        <begin position="238"/>
        <end position="250"/>
    </location>
</feature>
<feature type="compositionally biased region" description="Basic and acidic residues" evidence="1">
    <location>
        <begin position="1187"/>
        <end position="1207"/>
    </location>
</feature>
<feature type="compositionally biased region" description="Low complexity" evidence="1">
    <location>
        <begin position="1266"/>
        <end position="1278"/>
    </location>
</feature>
<proteinExistence type="predicted"/>
<protein>
    <submittedName>
        <fullName evidence="4">GIGYF family protein CG11148-like isoform X1</fullName>
    </submittedName>
</protein>
<feature type="compositionally biased region" description="Polar residues" evidence="1">
    <location>
        <begin position="1399"/>
        <end position="1411"/>
    </location>
</feature>
<feature type="compositionally biased region" description="Basic and acidic residues" evidence="1">
    <location>
        <begin position="1155"/>
        <end position="1180"/>
    </location>
</feature>
<sequence>MGDRNNPIKFGPEWLRNLSRERSARSNNNHNVNPSSGTSSMAGSSGGPVGATSANAQSSAASSSTNSTTPSKVLLAKLRYGREEMLALYDRNAEAPPELKGIETLYQPRGKQPAALNNTFEDDVVSNKNMHKRDNMRSAPPIGHPSLSGDRFLIGRGRGLMSDGRGRPRGSYIRHPSLGRGGGMWHLSPRMPLFNVGVDEDVGPSTRPWVNNSLNVSNRNSGDQTTDWTPKVYRNKRPGNNTNWRQTQSTSRDDGEEWRSPEPGRSRQLEKWDRDWGDRPSNDKPQPWNNRRTWVAGDSQNNEENLPEWAIENAECGGTFDASGAFHGYSNDDSNLPKHQDSPYPLTRSHTHGGVTRSKILEGSEEWWASEKAKKLSPKRFDASDLKFNKKQASTGTTDGSNASGTNKSYANDDLQEIPEKLEAEPDEEEEEGEASNASQGENQYADDNAFSPDKFTESKTFDALMRSDIDLEEASDERGNFQSVLINANNSLRQKHQHLVPSMKDGPGTIHNMKGPLQSNQDMDLKSAEELLVDNIFGMTLDDKEMHSTQASNPFSNSGMSSSIPQNQNRPMGMSNAAMPNHGMSMDMHLNSQNLQSPPVHHAAGMPPVVMNASGMQPGMPSGMQGGLHMGGMPVAMQNAGYPSPLQNMPGMPSGPMQNLTGMSSGGMQNMPGMQTPRVQTPAMQPVMQNVGITNSALNASLGLPVNPNIGHPYQGTPQQVIQNNSTLGSPGMGVLGSSSMQGGGNIPGFPSGGGMGSISNNGNSSLFLSQNSNNTSVSHSMSAASDMPISNHSSQNNNMMMNLGMQGSQNPFENSIYANNPLPGTSLMDQWYYEDPERNIQGPFSSKDMYSWYKAGFFSPSLMVRRACETMMRPLGTYGPVVPFAQMDVMSQFPMSSGFDRPQGSHDNLLNSQSLGLDVMNMGPMNLPDSAPMDLQFGSVGLLASQNYAQPQMVDSLWSQGPTSSGDMMWMQQPRNRSEARVNNLPMYFWQQQPSAINSNSLLPEEIAKEMKTEDQILAQLRATQNMGPPQSQPFMNELQGPAPPAASAEDCFTPNVSATPNLEELHKLIQKDTLTGQAPVNNVPEPEIIEPQPPVAKPVKLEHSVSESSVIIVKPLSNKNGAELKQQKQAKETDKTTKNKENNNTKNKNKKSKEDKKDELDNKVKEEEAVKVEKRSQEPSPPKNKKEEKTNKKDIEKEKKEWIKEGFTIVKGAEKSSNKDNKKKAEEARAAEEAERKRKEEEKLASEEEKKRKQLETAKKQQEQQAQQQQRQASESVIKKAPWSSVTSQTMQATNKDGLTLAEIQRLEREKKLEQMKEQQQMMQIIAQQQAAALAREQEMQAGLGWAKKKGNNNTQGPSLTEIQAETRKQAMAAAVAAAAAAKVVEESEAAAAAPPQTNHAPWANTHNGVGGFWDTQPNSGKDKGNDAPKPSESTGARSKKKPTLPIPLKKDMAPAIEFEAWCTNVLSSWSSKIDVPTFVGFLKDIESPYEVKDYVKCYLGESKESNDFARQFLERRSKLLRVGMVTPSDDLCSPAIAVNPRTTSGSDYQEVKGKGKKSKKNKMLKVDVRILGFSVTAAEDRINVGDIDTV</sequence>
<accession>A0A9J7ERE1</accession>
<feature type="compositionally biased region" description="Basic and acidic residues" evidence="1">
    <location>
        <begin position="1128"/>
        <end position="1146"/>
    </location>
</feature>